<dbReference type="Proteomes" id="UP000198870">
    <property type="component" value="Unassembled WGS sequence"/>
</dbReference>
<evidence type="ECO:0000256" key="1">
    <source>
        <dbReference type="SAM" id="SignalP"/>
    </source>
</evidence>
<keyword evidence="1" id="KW-0732">Signal</keyword>
<feature type="signal peptide" evidence="1">
    <location>
        <begin position="1"/>
        <end position="25"/>
    </location>
</feature>
<dbReference type="AlphaFoldDB" id="A0A1G5AEF6"/>
<sequence>MKAMFSCLSTLIFVLLTLTAQVVRADEVLAGPDHGPGILNVRSQSIGQSFRLTLPLLVPGDIPRGFQVFSQATWTNVWAEESSYLLDYEMLDTTLGFSYGISDRLGISVVMDKRSYFGGEMDGFIQGFHDLAGIDQNGRDDYSKGRAAITFFDPDTRAVVEERSPGDLNNQGISLLVNYTVIQDHPILPAVNIYGVTRYAFEKADFISNGDEVDMGAGLGFAKQVVPRLHAYGVLGYTIYGSQDETKKEVINLKNYQVTGLFALAWSATPKLTAVAQYLHSSSVVEEIEGLKEASHEVHLGLKYKVSPRTGLNLSFIENIITMDNSPDFGIHLGWFMSL</sequence>
<organism evidence="2 3">
    <name type="scientific">Desulfoluna spongiiphila</name>
    <dbReference type="NCBI Taxonomy" id="419481"/>
    <lineage>
        <taxon>Bacteria</taxon>
        <taxon>Pseudomonadati</taxon>
        <taxon>Thermodesulfobacteriota</taxon>
        <taxon>Desulfobacteria</taxon>
        <taxon>Desulfobacterales</taxon>
        <taxon>Desulfolunaceae</taxon>
        <taxon>Desulfoluna</taxon>
    </lineage>
</organism>
<reference evidence="2 3" key="1">
    <citation type="submission" date="2016-10" db="EMBL/GenBank/DDBJ databases">
        <authorList>
            <person name="de Groot N.N."/>
        </authorList>
    </citation>
    <scope>NUCLEOTIDE SEQUENCE [LARGE SCALE GENOMIC DNA]</scope>
    <source>
        <strain evidence="2 3">AA1</strain>
    </source>
</reference>
<gene>
    <name evidence="2" type="ORF">SAMN05216233_101103</name>
</gene>
<protein>
    <recommendedName>
        <fullName evidence="4">DUF3187 family protein</fullName>
    </recommendedName>
</protein>
<proteinExistence type="predicted"/>
<evidence type="ECO:0008006" key="4">
    <source>
        <dbReference type="Google" id="ProtNLM"/>
    </source>
</evidence>
<keyword evidence="3" id="KW-1185">Reference proteome</keyword>
<dbReference type="OrthoDB" id="5421604at2"/>
<evidence type="ECO:0000313" key="3">
    <source>
        <dbReference type="Proteomes" id="UP000198870"/>
    </source>
</evidence>
<dbReference type="InterPro" id="IPR021523">
    <property type="entry name" value="DUF3187"/>
</dbReference>
<name>A0A1G5AEF6_9BACT</name>
<feature type="chain" id="PRO_5011769209" description="DUF3187 family protein" evidence="1">
    <location>
        <begin position="26"/>
        <end position="339"/>
    </location>
</feature>
<evidence type="ECO:0000313" key="2">
    <source>
        <dbReference type="EMBL" id="SCX76250.1"/>
    </source>
</evidence>
<dbReference type="RefSeq" id="WP_092207184.1">
    <property type="nucleotide sequence ID" value="NZ_FMUX01000001.1"/>
</dbReference>
<accession>A0A1G5AEF6</accession>
<dbReference type="Pfam" id="PF11383">
    <property type="entry name" value="DUF3187"/>
    <property type="match status" value="1"/>
</dbReference>
<dbReference type="EMBL" id="FMUX01000001">
    <property type="protein sequence ID" value="SCX76250.1"/>
    <property type="molecule type" value="Genomic_DNA"/>
</dbReference>